<dbReference type="OrthoDB" id="5595751at2759"/>
<dbReference type="Gene3D" id="3.40.50.10090">
    <property type="match status" value="2"/>
</dbReference>
<dbReference type="GO" id="GO:0006780">
    <property type="term" value="P:uroporphyrinogen III biosynthetic process"/>
    <property type="evidence" value="ECO:0007669"/>
    <property type="project" value="InterPro"/>
</dbReference>
<sequence length="278" mass="30532">MKLNCIFLRALDASSPDKYEAAFDALGPGCKGVCVPVLETILLNIDKLKEVITRKPTVDAVIMTSARSCEAWKTAFTQSAHGQTESWSNVLFYVVGATTAAVLRDIYQSTGQIRGEQTGTAEQLAKFILEDLPHDRPKCLLYLTGDKNRDTLASALNKDNIDLKSIQVYGTRGSARFPADLSEALKNLERDADWWITFFAPSAAEFVYPHLQAHFRFQSVDVDASTGSLPLAQIASIGPTTASFLHDSLQLYVNVVSTKPNPDALVAAIRDQSEQLYK</sequence>
<dbReference type="SUPFAM" id="SSF69618">
    <property type="entry name" value="HemD-like"/>
    <property type="match status" value="1"/>
</dbReference>
<comment type="caution">
    <text evidence="2">The sequence shown here is derived from an EMBL/GenBank/DDBJ whole genome shotgun (WGS) entry which is preliminary data.</text>
</comment>
<dbReference type="CDD" id="cd06578">
    <property type="entry name" value="HemD"/>
    <property type="match status" value="1"/>
</dbReference>
<protein>
    <submittedName>
        <fullName evidence="2">Tetrapyrrole biosynthesis, uroporphyrinogen III synthase</fullName>
    </submittedName>
</protein>
<evidence type="ECO:0000259" key="1">
    <source>
        <dbReference type="Pfam" id="PF02602"/>
    </source>
</evidence>
<dbReference type="EMBL" id="JADNRY010000013">
    <property type="protein sequence ID" value="KAF9074459.1"/>
    <property type="molecule type" value="Genomic_DNA"/>
</dbReference>
<keyword evidence="3" id="KW-1185">Reference proteome</keyword>
<dbReference type="InterPro" id="IPR003754">
    <property type="entry name" value="4pyrrol_synth_uPrphyn_synth"/>
</dbReference>
<evidence type="ECO:0000313" key="2">
    <source>
        <dbReference type="EMBL" id="KAF9074459.1"/>
    </source>
</evidence>
<feature type="domain" description="Tetrapyrrole biosynthesis uroporphyrinogen III synthase" evidence="1">
    <location>
        <begin position="29"/>
        <end position="267"/>
    </location>
</feature>
<dbReference type="PANTHER" id="PTHR12390:SF0">
    <property type="entry name" value="UROPORPHYRINOGEN-III SYNTHASE"/>
    <property type="match status" value="1"/>
</dbReference>
<reference evidence="2" key="1">
    <citation type="submission" date="2020-11" db="EMBL/GenBank/DDBJ databases">
        <authorList>
            <consortium name="DOE Joint Genome Institute"/>
            <person name="Ahrendt S."/>
            <person name="Riley R."/>
            <person name="Andreopoulos W."/>
            <person name="Labutti K."/>
            <person name="Pangilinan J."/>
            <person name="Ruiz-Duenas F.J."/>
            <person name="Barrasa J.M."/>
            <person name="Sanchez-Garcia M."/>
            <person name="Camarero S."/>
            <person name="Miyauchi S."/>
            <person name="Serrano A."/>
            <person name="Linde D."/>
            <person name="Babiker R."/>
            <person name="Drula E."/>
            <person name="Ayuso-Fernandez I."/>
            <person name="Pacheco R."/>
            <person name="Padilla G."/>
            <person name="Ferreira P."/>
            <person name="Barriuso J."/>
            <person name="Kellner H."/>
            <person name="Castanera R."/>
            <person name="Alfaro M."/>
            <person name="Ramirez L."/>
            <person name="Pisabarro A.G."/>
            <person name="Kuo A."/>
            <person name="Tritt A."/>
            <person name="Lipzen A."/>
            <person name="He G."/>
            <person name="Yan M."/>
            <person name="Ng V."/>
            <person name="Cullen D."/>
            <person name="Martin F."/>
            <person name="Rosso M.-N."/>
            <person name="Henrissat B."/>
            <person name="Hibbett D."/>
            <person name="Martinez A.T."/>
            <person name="Grigoriev I.V."/>
        </authorList>
    </citation>
    <scope>NUCLEOTIDE SEQUENCE</scope>
    <source>
        <strain evidence="2">AH 40177</strain>
    </source>
</reference>
<gene>
    <name evidence="2" type="ORF">BDP27DRAFT_1381293</name>
</gene>
<dbReference type="InterPro" id="IPR039793">
    <property type="entry name" value="UROS/Hem4"/>
</dbReference>
<dbReference type="Proteomes" id="UP000772434">
    <property type="component" value="Unassembled WGS sequence"/>
</dbReference>
<proteinExistence type="predicted"/>
<dbReference type="PANTHER" id="PTHR12390">
    <property type="entry name" value="UROPORPHYRINOGEN III SYNTHASE"/>
    <property type="match status" value="1"/>
</dbReference>
<dbReference type="GO" id="GO:0005829">
    <property type="term" value="C:cytosol"/>
    <property type="evidence" value="ECO:0007669"/>
    <property type="project" value="TreeGrafter"/>
</dbReference>
<name>A0A9P5PXM4_9AGAR</name>
<dbReference type="AlphaFoldDB" id="A0A9P5PXM4"/>
<organism evidence="2 3">
    <name type="scientific">Rhodocollybia butyracea</name>
    <dbReference type="NCBI Taxonomy" id="206335"/>
    <lineage>
        <taxon>Eukaryota</taxon>
        <taxon>Fungi</taxon>
        <taxon>Dikarya</taxon>
        <taxon>Basidiomycota</taxon>
        <taxon>Agaricomycotina</taxon>
        <taxon>Agaricomycetes</taxon>
        <taxon>Agaricomycetidae</taxon>
        <taxon>Agaricales</taxon>
        <taxon>Marasmiineae</taxon>
        <taxon>Omphalotaceae</taxon>
        <taxon>Rhodocollybia</taxon>
    </lineage>
</organism>
<dbReference type="Pfam" id="PF02602">
    <property type="entry name" value="HEM4"/>
    <property type="match status" value="1"/>
</dbReference>
<dbReference type="GO" id="GO:0004852">
    <property type="term" value="F:uroporphyrinogen-III synthase activity"/>
    <property type="evidence" value="ECO:0007669"/>
    <property type="project" value="InterPro"/>
</dbReference>
<evidence type="ECO:0000313" key="3">
    <source>
        <dbReference type="Proteomes" id="UP000772434"/>
    </source>
</evidence>
<dbReference type="InterPro" id="IPR036108">
    <property type="entry name" value="4pyrrol_syn_uPrphyn_synt_sf"/>
</dbReference>
<accession>A0A9P5PXM4</accession>